<reference evidence="2" key="1">
    <citation type="journal article" date="2020" name="Stud. Mycol.">
        <title>101 Dothideomycetes genomes: a test case for predicting lifestyles and emergence of pathogens.</title>
        <authorList>
            <person name="Haridas S."/>
            <person name="Albert R."/>
            <person name="Binder M."/>
            <person name="Bloem J."/>
            <person name="Labutti K."/>
            <person name="Salamov A."/>
            <person name="Andreopoulos B."/>
            <person name="Baker S."/>
            <person name="Barry K."/>
            <person name="Bills G."/>
            <person name="Bluhm B."/>
            <person name="Cannon C."/>
            <person name="Castanera R."/>
            <person name="Culley D."/>
            <person name="Daum C."/>
            <person name="Ezra D."/>
            <person name="Gonzalez J."/>
            <person name="Henrissat B."/>
            <person name="Kuo A."/>
            <person name="Liang C."/>
            <person name="Lipzen A."/>
            <person name="Lutzoni F."/>
            <person name="Magnuson J."/>
            <person name="Mondo S."/>
            <person name="Nolan M."/>
            <person name="Ohm R."/>
            <person name="Pangilinan J."/>
            <person name="Park H.-J."/>
            <person name="Ramirez L."/>
            <person name="Alfaro M."/>
            <person name="Sun H."/>
            <person name="Tritt A."/>
            <person name="Yoshinaga Y."/>
            <person name="Zwiers L.-H."/>
            <person name="Turgeon B."/>
            <person name="Goodwin S."/>
            <person name="Spatafora J."/>
            <person name="Crous P."/>
            <person name="Grigoriev I."/>
        </authorList>
    </citation>
    <scope>NUCLEOTIDE SEQUENCE</scope>
    <source>
        <strain evidence="2">CBS 207.26</strain>
    </source>
</reference>
<feature type="compositionally biased region" description="Basic and acidic residues" evidence="1">
    <location>
        <begin position="148"/>
        <end position="169"/>
    </location>
</feature>
<dbReference type="AlphaFoldDB" id="A0A6A6EHK8"/>
<name>A0A6A6EHK8_9PEZI</name>
<evidence type="ECO:0000313" key="2">
    <source>
        <dbReference type="EMBL" id="KAF2190911.1"/>
    </source>
</evidence>
<proteinExistence type="predicted"/>
<gene>
    <name evidence="2" type="ORF">K469DRAFT_807857</name>
</gene>
<feature type="compositionally biased region" description="Basic and acidic residues" evidence="1">
    <location>
        <begin position="47"/>
        <end position="63"/>
    </location>
</feature>
<dbReference type="EMBL" id="ML994617">
    <property type="protein sequence ID" value="KAF2190911.1"/>
    <property type="molecule type" value="Genomic_DNA"/>
</dbReference>
<organism evidence="2 3">
    <name type="scientific">Zopfia rhizophila CBS 207.26</name>
    <dbReference type="NCBI Taxonomy" id="1314779"/>
    <lineage>
        <taxon>Eukaryota</taxon>
        <taxon>Fungi</taxon>
        <taxon>Dikarya</taxon>
        <taxon>Ascomycota</taxon>
        <taxon>Pezizomycotina</taxon>
        <taxon>Dothideomycetes</taxon>
        <taxon>Dothideomycetes incertae sedis</taxon>
        <taxon>Zopfiaceae</taxon>
        <taxon>Zopfia</taxon>
    </lineage>
</organism>
<keyword evidence="3" id="KW-1185">Reference proteome</keyword>
<accession>A0A6A6EHK8</accession>
<sequence>MALPNQIVKSVGGEGICEVKGDEKEGLCTKWRNTSSAAVRRREAILEAERREAEGDGREERMMKRTVKRANASTILPKYQNPSTPDQDSKAPQEEEVDVNGNNKEEGGEGEGKGEDVEESKGAPEKVKLSFGLKGKAVSKCTKAPGVMKERSVFKRPHAEECQDGKGRR</sequence>
<dbReference type="Proteomes" id="UP000800200">
    <property type="component" value="Unassembled WGS sequence"/>
</dbReference>
<protein>
    <submittedName>
        <fullName evidence="2">Uncharacterized protein</fullName>
    </submittedName>
</protein>
<feature type="compositionally biased region" description="Basic and acidic residues" evidence="1">
    <location>
        <begin position="103"/>
        <end position="128"/>
    </location>
</feature>
<feature type="region of interest" description="Disordered" evidence="1">
    <location>
        <begin position="47"/>
        <end position="169"/>
    </location>
</feature>
<evidence type="ECO:0000256" key="1">
    <source>
        <dbReference type="SAM" id="MobiDB-lite"/>
    </source>
</evidence>
<evidence type="ECO:0000313" key="3">
    <source>
        <dbReference type="Proteomes" id="UP000800200"/>
    </source>
</evidence>